<name>A0A4Z2ECW4_9TELE</name>
<evidence type="ECO:0000313" key="2">
    <source>
        <dbReference type="EMBL" id="TNN26608.1"/>
    </source>
</evidence>
<feature type="region of interest" description="Disordered" evidence="1">
    <location>
        <begin position="1"/>
        <end position="34"/>
    </location>
</feature>
<dbReference type="AlphaFoldDB" id="A0A4Z2ECW4"/>
<proteinExistence type="predicted"/>
<dbReference type="EMBL" id="SRLO01009879">
    <property type="protein sequence ID" value="TNN26608.1"/>
    <property type="molecule type" value="Genomic_DNA"/>
</dbReference>
<dbReference type="Proteomes" id="UP000314294">
    <property type="component" value="Unassembled WGS sequence"/>
</dbReference>
<gene>
    <name evidence="2" type="ORF">EYF80_063256</name>
</gene>
<reference evidence="2 3" key="1">
    <citation type="submission" date="2019-03" db="EMBL/GenBank/DDBJ databases">
        <title>First draft genome of Liparis tanakae, snailfish: a comprehensive survey of snailfish specific genes.</title>
        <authorList>
            <person name="Kim W."/>
            <person name="Song I."/>
            <person name="Jeong J.-H."/>
            <person name="Kim D."/>
            <person name="Kim S."/>
            <person name="Ryu S."/>
            <person name="Song J.Y."/>
            <person name="Lee S.K."/>
        </authorList>
    </citation>
    <scope>NUCLEOTIDE SEQUENCE [LARGE SCALE GENOMIC DNA]</scope>
    <source>
        <tissue evidence="2">Muscle</tissue>
    </source>
</reference>
<evidence type="ECO:0000256" key="1">
    <source>
        <dbReference type="SAM" id="MobiDB-lite"/>
    </source>
</evidence>
<organism evidence="2 3">
    <name type="scientific">Liparis tanakae</name>
    <name type="common">Tanaka's snailfish</name>
    <dbReference type="NCBI Taxonomy" id="230148"/>
    <lineage>
        <taxon>Eukaryota</taxon>
        <taxon>Metazoa</taxon>
        <taxon>Chordata</taxon>
        <taxon>Craniata</taxon>
        <taxon>Vertebrata</taxon>
        <taxon>Euteleostomi</taxon>
        <taxon>Actinopterygii</taxon>
        <taxon>Neopterygii</taxon>
        <taxon>Teleostei</taxon>
        <taxon>Neoteleostei</taxon>
        <taxon>Acanthomorphata</taxon>
        <taxon>Eupercaria</taxon>
        <taxon>Perciformes</taxon>
        <taxon>Cottioidei</taxon>
        <taxon>Cottales</taxon>
        <taxon>Liparidae</taxon>
        <taxon>Liparis</taxon>
    </lineage>
</organism>
<sequence>MSDCVSEGAGGISSGPLCSQHAPGPSGSPTRFCRRRNWRKLTRRRAGPSREIKATLGLMEALSTETEDKRPDAAVILVFHLPFCLAKLRELDAS</sequence>
<protein>
    <submittedName>
        <fullName evidence="2">Uncharacterized protein</fullName>
    </submittedName>
</protein>
<comment type="caution">
    <text evidence="2">The sequence shown here is derived from an EMBL/GenBank/DDBJ whole genome shotgun (WGS) entry which is preliminary data.</text>
</comment>
<accession>A0A4Z2ECW4</accession>
<keyword evidence="3" id="KW-1185">Reference proteome</keyword>
<evidence type="ECO:0000313" key="3">
    <source>
        <dbReference type="Proteomes" id="UP000314294"/>
    </source>
</evidence>